<dbReference type="AlphaFoldDB" id="A0A915JTW4"/>
<dbReference type="Gene3D" id="2.60.40.150">
    <property type="entry name" value="C2 domain"/>
    <property type="match status" value="1"/>
</dbReference>
<accession>A0A915JTW4</accession>
<feature type="region of interest" description="Disordered" evidence="1">
    <location>
        <begin position="76"/>
        <end position="132"/>
    </location>
</feature>
<feature type="compositionally biased region" description="Low complexity" evidence="1">
    <location>
        <begin position="77"/>
        <end position="86"/>
    </location>
</feature>
<organism evidence="3 4">
    <name type="scientific">Romanomermis culicivorax</name>
    <name type="common">Nematode worm</name>
    <dbReference type="NCBI Taxonomy" id="13658"/>
    <lineage>
        <taxon>Eukaryota</taxon>
        <taxon>Metazoa</taxon>
        <taxon>Ecdysozoa</taxon>
        <taxon>Nematoda</taxon>
        <taxon>Enoplea</taxon>
        <taxon>Dorylaimia</taxon>
        <taxon>Mermithida</taxon>
        <taxon>Mermithoidea</taxon>
        <taxon>Mermithidae</taxon>
        <taxon>Romanomermis</taxon>
    </lineage>
</organism>
<feature type="domain" description="C2" evidence="2">
    <location>
        <begin position="40"/>
        <end position="92"/>
    </location>
</feature>
<evidence type="ECO:0000259" key="2">
    <source>
        <dbReference type="Pfam" id="PF00168"/>
    </source>
</evidence>
<dbReference type="WBParaSite" id="nRc.2.0.1.t29252-RA">
    <property type="protein sequence ID" value="nRc.2.0.1.t29252-RA"/>
    <property type="gene ID" value="nRc.2.0.1.g29252"/>
</dbReference>
<evidence type="ECO:0000313" key="3">
    <source>
        <dbReference type="Proteomes" id="UP000887565"/>
    </source>
</evidence>
<dbReference type="SUPFAM" id="SSF49562">
    <property type="entry name" value="C2 domain (Calcium/lipid-binding domain, CaLB)"/>
    <property type="match status" value="1"/>
</dbReference>
<sequence length="132" mass="14643">MGAEVRHSLDAKVRRGAKARWAPNLLYRLLLLFKPPILVLNIIVVEAKDLEAKDANGFSDPYCMIGIVPARVQEMISSSSTTTQQTNVNRKSPENSPSPSPYQLKRFNEFADSSSPDDGSEKDERPAVNIVE</sequence>
<dbReference type="Proteomes" id="UP000887565">
    <property type="component" value="Unplaced"/>
</dbReference>
<evidence type="ECO:0000256" key="1">
    <source>
        <dbReference type="SAM" id="MobiDB-lite"/>
    </source>
</evidence>
<proteinExistence type="predicted"/>
<name>A0A915JTW4_ROMCU</name>
<dbReference type="InterPro" id="IPR000008">
    <property type="entry name" value="C2_dom"/>
</dbReference>
<dbReference type="InterPro" id="IPR035892">
    <property type="entry name" value="C2_domain_sf"/>
</dbReference>
<reference evidence="4" key="1">
    <citation type="submission" date="2022-11" db="UniProtKB">
        <authorList>
            <consortium name="WormBaseParasite"/>
        </authorList>
    </citation>
    <scope>IDENTIFICATION</scope>
</reference>
<protein>
    <submittedName>
        <fullName evidence="4">C2 domain-containing protein</fullName>
    </submittedName>
</protein>
<dbReference type="Pfam" id="PF00168">
    <property type="entry name" value="C2"/>
    <property type="match status" value="1"/>
</dbReference>
<keyword evidence="3" id="KW-1185">Reference proteome</keyword>
<evidence type="ECO:0000313" key="4">
    <source>
        <dbReference type="WBParaSite" id="nRc.2.0.1.t29252-RA"/>
    </source>
</evidence>
<feature type="compositionally biased region" description="Polar residues" evidence="1">
    <location>
        <begin position="87"/>
        <end position="97"/>
    </location>
</feature>